<sequence>MRTLEFRKSIFSELKSRYVRFREKKYTNREERIDSSC</sequence>
<proteinExistence type="predicted"/>
<organism evidence="1 2">
    <name type="scientific">Leptospira weilii serovar Topaz str. LT2116</name>
    <dbReference type="NCBI Taxonomy" id="1088540"/>
    <lineage>
        <taxon>Bacteria</taxon>
        <taxon>Pseudomonadati</taxon>
        <taxon>Spirochaetota</taxon>
        <taxon>Spirochaetia</taxon>
        <taxon>Leptospirales</taxon>
        <taxon>Leptospiraceae</taxon>
        <taxon>Leptospira</taxon>
    </lineage>
</organism>
<reference evidence="1 2" key="1">
    <citation type="submission" date="2013-01" db="EMBL/GenBank/DDBJ databases">
        <authorList>
            <person name="Harkins D.M."/>
            <person name="Durkin A.S."/>
            <person name="Brinkac L.M."/>
            <person name="Haft D.H."/>
            <person name="Selengut J.D."/>
            <person name="Sanka R."/>
            <person name="DePew J."/>
            <person name="Purushe J."/>
            <person name="Tulsiani S.M."/>
            <person name="Graham G.C."/>
            <person name="Burns M.-A."/>
            <person name="Dohnt M.F."/>
            <person name="Smythe L.D."/>
            <person name="McKay D.B."/>
            <person name="Craig S.B."/>
            <person name="Vinetz J.M."/>
            <person name="Sutton G.G."/>
            <person name="Nierman W.C."/>
            <person name="Fouts D.E."/>
        </authorList>
    </citation>
    <scope>NUCLEOTIDE SEQUENCE [LARGE SCALE GENOMIC DNA]</scope>
    <source>
        <strain evidence="1 2">LT2116</strain>
    </source>
</reference>
<accession>M3FSZ4</accession>
<gene>
    <name evidence="1" type="ORF">LEP1GSC188_2013</name>
</gene>
<evidence type="ECO:0000313" key="2">
    <source>
        <dbReference type="Proteomes" id="UP000011770"/>
    </source>
</evidence>
<protein>
    <submittedName>
        <fullName evidence="1">Uncharacterized protein</fullName>
    </submittedName>
</protein>
<dbReference type="AlphaFoldDB" id="M3FSZ4"/>
<name>M3FSZ4_9LEPT</name>
<dbReference type="EMBL" id="AHOR02000013">
    <property type="protein sequence ID" value="EMF83407.1"/>
    <property type="molecule type" value="Genomic_DNA"/>
</dbReference>
<evidence type="ECO:0000313" key="1">
    <source>
        <dbReference type="EMBL" id="EMF83407.1"/>
    </source>
</evidence>
<comment type="caution">
    <text evidence="1">The sequence shown here is derived from an EMBL/GenBank/DDBJ whole genome shotgun (WGS) entry which is preliminary data.</text>
</comment>
<dbReference type="Proteomes" id="UP000011770">
    <property type="component" value="Unassembled WGS sequence"/>
</dbReference>